<dbReference type="GO" id="GO:0006567">
    <property type="term" value="P:L-threonine catabolic process"/>
    <property type="evidence" value="ECO:0007669"/>
    <property type="project" value="TreeGrafter"/>
</dbReference>
<evidence type="ECO:0000256" key="3">
    <source>
        <dbReference type="ARBA" id="ARBA00022898"/>
    </source>
</evidence>
<reference evidence="6" key="2">
    <citation type="submission" date="2015-01" db="EMBL/GenBank/DDBJ databases">
        <title>Evolutionary Origins and Diversification of the Mycorrhizal Mutualists.</title>
        <authorList>
            <consortium name="DOE Joint Genome Institute"/>
            <consortium name="Mycorrhizal Genomics Consortium"/>
            <person name="Kohler A."/>
            <person name="Kuo A."/>
            <person name="Nagy L.G."/>
            <person name="Floudas D."/>
            <person name="Copeland A."/>
            <person name="Barry K.W."/>
            <person name="Cichocki N."/>
            <person name="Veneault-Fourrey C."/>
            <person name="LaButti K."/>
            <person name="Lindquist E.A."/>
            <person name="Lipzen A."/>
            <person name="Lundell T."/>
            <person name="Morin E."/>
            <person name="Murat C."/>
            <person name="Riley R."/>
            <person name="Ohm R."/>
            <person name="Sun H."/>
            <person name="Tunlid A."/>
            <person name="Henrissat B."/>
            <person name="Grigoriev I.V."/>
            <person name="Hibbett D.S."/>
            <person name="Martin F."/>
        </authorList>
    </citation>
    <scope>NUCLEOTIDE SEQUENCE [LARGE SCALE GENOMIC DNA]</scope>
    <source>
        <strain evidence="6">MAFF 305830</strain>
    </source>
</reference>
<evidence type="ECO:0000313" key="5">
    <source>
        <dbReference type="EMBL" id="KIM32735.1"/>
    </source>
</evidence>
<dbReference type="InterPro" id="IPR015422">
    <property type="entry name" value="PyrdxlP-dep_Trfase_small"/>
</dbReference>
<feature type="domain" description="Aromatic amino acid beta-eliminating lyase/threonine aldolase" evidence="4">
    <location>
        <begin position="73"/>
        <end position="156"/>
    </location>
</feature>
<dbReference type="OrthoDB" id="10261951at2759"/>
<dbReference type="GO" id="GO:0008732">
    <property type="term" value="F:L-allo-threonine aldolase activity"/>
    <property type="evidence" value="ECO:0007669"/>
    <property type="project" value="TreeGrafter"/>
</dbReference>
<dbReference type="InterPro" id="IPR001597">
    <property type="entry name" value="ArAA_b-elim_lyase/Thr_aldolase"/>
</dbReference>
<evidence type="ECO:0000313" key="6">
    <source>
        <dbReference type="Proteomes" id="UP000054097"/>
    </source>
</evidence>
<dbReference type="Pfam" id="PF01212">
    <property type="entry name" value="Beta_elim_lyase"/>
    <property type="match status" value="1"/>
</dbReference>
<dbReference type="Gene3D" id="3.90.1150.10">
    <property type="entry name" value="Aspartate Aminotransferase, domain 1"/>
    <property type="match status" value="1"/>
</dbReference>
<dbReference type="PANTHER" id="PTHR48097:SF9">
    <property type="entry name" value="L-THREONINE ALDOLASE"/>
    <property type="match status" value="1"/>
</dbReference>
<keyword evidence="3" id="KW-0663">Pyridoxal phosphate</keyword>
<sequence>MSSFAPSDAQRAVFDSARLDLLDFSRPSTINQERERQEITRNFCSDTMTAPTPQMLEYALKAASLGDDVMGWDYCAPVGSMLVGPSDIIALVRRYRKLFGGAMRQIGFLSAAAAYSLSHHLPLLPGVHQKAKRLAAGMESLGIRITVPVETCMVFFDPSPIGLTTEEIAAKGEALDKPIKMFGGDRLAVHIQTSDEAIDDLLALISSMAKGSQGALSKKASLKTPYPAKL</sequence>
<evidence type="ECO:0000256" key="1">
    <source>
        <dbReference type="ARBA" id="ARBA00001933"/>
    </source>
</evidence>
<comment type="similarity">
    <text evidence="2">Belongs to the threonine aldolase family.</text>
</comment>
<dbReference type="Gene3D" id="3.40.640.10">
    <property type="entry name" value="Type I PLP-dependent aspartate aminotransferase-like (Major domain)"/>
    <property type="match status" value="1"/>
</dbReference>
<proteinExistence type="inferred from homology"/>
<dbReference type="GO" id="GO:0005829">
    <property type="term" value="C:cytosol"/>
    <property type="evidence" value="ECO:0007669"/>
    <property type="project" value="TreeGrafter"/>
</dbReference>
<reference evidence="5 6" key="1">
    <citation type="submission" date="2014-04" db="EMBL/GenBank/DDBJ databases">
        <authorList>
            <consortium name="DOE Joint Genome Institute"/>
            <person name="Kuo A."/>
            <person name="Zuccaro A."/>
            <person name="Kohler A."/>
            <person name="Nagy L.G."/>
            <person name="Floudas D."/>
            <person name="Copeland A."/>
            <person name="Barry K.W."/>
            <person name="Cichocki N."/>
            <person name="Veneault-Fourrey C."/>
            <person name="LaButti K."/>
            <person name="Lindquist E.A."/>
            <person name="Lipzen A."/>
            <person name="Lundell T."/>
            <person name="Morin E."/>
            <person name="Murat C."/>
            <person name="Sun H."/>
            <person name="Tunlid A."/>
            <person name="Henrissat B."/>
            <person name="Grigoriev I.V."/>
            <person name="Hibbett D.S."/>
            <person name="Martin F."/>
            <person name="Nordberg H.P."/>
            <person name="Cantor M.N."/>
            <person name="Hua S.X."/>
        </authorList>
    </citation>
    <scope>NUCLEOTIDE SEQUENCE [LARGE SCALE GENOMIC DNA]</scope>
    <source>
        <strain evidence="5 6">MAFF 305830</strain>
    </source>
</reference>
<dbReference type="Proteomes" id="UP000054097">
    <property type="component" value="Unassembled WGS sequence"/>
</dbReference>
<dbReference type="HOGENOM" id="CLU_1205395_0_0_1"/>
<dbReference type="InterPro" id="IPR015424">
    <property type="entry name" value="PyrdxlP-dep_Trfase"/>
</dbReference>
<keyword evidence="6" id="KW-1185">Reference proteome</keyword>
<dbReference type="STRING" id="933852.A0A0C3B7D6"/>
<protein>
    <recommendedName>
        <fullName evidence="4">Aromatic amino acid beta-eliminating lyase/threonine aldolase domain-containing protein</fullName>
    </recommendedName>
</protein>
<dbReference type="PANTHER" id="PTHR48097">
    <property type="entry name" value="L-THREONINE ALDOLASE-RELATED"/>
    <property type="match status" value="1"/>
</dbReference>
<dbReference type="AlphaFoldDB" id="A0A0C3B7D6"/>
<dbReference type="GO" id="GO:0006545">
    <property type="term" value="P:glycine biosynthetic process"/>
    <property type="evidence" value="ECO:0007669"/>
    <property type="project" value="TreeGrafter"/>
</dbReference>
<organism evidence="5 6">
    <name type="scientific">Serendipita vermifera MAFF 305830</name>
    <dbReference type="NCBI Taxonomy" id="933852"/>
    <lineage>
        <taxon>Eukaryota</taxon>
        <taxon>Fungi</taxon>
        <taxon>Dikarya</taxon>
        <taxon>Basidiomycota</taxon>
        <taxon>Agaricomycotina</taxon>
        <taxon>Agaricomycetes</taxon>
        <taxon>Sebacinales</taxon>
        <taxon>Serendipitaceae</taxon>
        <taxon>Serendipita</taxon>
    </lineage>
</organism>
<evidence type="ECO:0000256" key="2">
    <source>
        <dbReference type="ARBA" id="ARBA00006966"/>
    </source>
</evidence>
<gene>
    <name evidence="5" type="ORF">M408DRAFT_20093</name>
</gene>
<dbReference type="InterPro" id="IPR015421">
    <property type="entry name" value="PyrdxlP-dep_Trfase_major"/>
</dbReference>
<accession>A0A0C3B7D6</accession>
<evidence type="ECO:0000259" key="4">
    <source>
        <dbReference type="Pfam" id="PF01212"/>
    </source>
</evidence>
<dbReference type="SUPFAM" id="SSF53383">
    <property type="entry name" value="PLP-dependent transferases"/>
    <property type="match status" value="1"/>
</dbReference>
<comment type="cofactor">
    <cofactor evidence="1">
        <name>pyridoxal 5'-phosphate</name>
        <dbReference type="ChEBI" id="CHEBI:597326"/>
    </cofactor>
</comment>
<dbReference type="EMBL" id="KN824279">
    <property type="protein sequence ID" value="KIM32735.1"/>
    <property type="molecule type" value="Genomic_DNA"/>
</dbReference>
<name>A0A0C3B7D6_SERVB</name>